<organism evidence="3 4">
    <name type="scientific">Sneathiella chinensis</name>
    <dbReference type="NCBI Taxonomy" id="349750"/>
    <lineage>
        <taxon>Bacteria</taxon>
        <taxon>Pseudomonadati</taxon>
        <taxon>Pseudomonadota</taxon>
        <taxon>Alphaproteobacteria</taxon>
        <taxon>Sneathiellales</taxon>
        <taxon>Sneathiellaceae</taxon>
        <taxon>Sneathiella</taxon>
    </lineage>
</organism>
<evidence type="ECO:0000313" key="3">
    <source>
        <dbReference type="EMBL" id="GLQ05788.1"/>
    </source>
</evidence>
<dbReference type="InterPro" id="IPR001633">
    <property type="entry name" value="EAL_dom"/>
</dbReference>
<dbReference type="InterPro" id="IPR029787">
    <property type="entry name" value="Nucleotide_cyclase"/>
</dbReference>
<comment type="caution">
    <text evidence="3">The sequence shown here is derived from an EMBL/GenBank/DDBJ whole genome shotgun (WGS) entry which is preliminary data.</text>
</comment>
<evidence type="ECO:0000259" key="2">
    <source>
        <dbReference type="PROSITE" id="PS50887"/>
    </source>
</evidence>
<dbReference type="InterPro" id="IPR043128">
    <property type="entry name" value="Rev_trsase/Diguanyl_cyclase"/>
</dbReference>
<dbReference type="Gene3D" id="3.30.70.270">
    <property type="match status" value="1"/>
</dbReference>
<dbReference type="Proteomes" id="UP001161409">
    <property type="component" value="Unassembled WGS sequence"/>
</dbReference>
<dbReference type="Gene3D" id="3.20.20.450">
    <property type="entry name" value="EAL domain"/>
    <property type="match status" value="1"/>
</dbReference>
<gene>
    <name evidence="3" type="ORF">GCM10007924_10090</name>
</gene>
<keyword evidence="4" id="KW-1185">Reference proteome</keyword>
<dbReference type="PANTHER" id="PTHR33121:SF79">
    <property type="entry name" value="CYCLIC DI-GMP PHOSPHODIESTERASE PDED-RELATED"/>
    <property type="match status" value="1"/>
</dbReference>
<evidence type="ECO:0000313" key="4">
    <source>
        <dbReference type="Proteomes" id="UP001161409"/>
    </source>
</evidence>
<feature type="domain" description="GGDEF" evidence="2">
    <location>
        <begin position="141"/>
        <end position="273"/>
    </location>
</feature>
<evidence type="ECO:0008006" key="5">
    <source>
        <dbReference type="Google" id="ProtNLM"/>
    </source>
</evidence>
<feature type="domain" description="EAL" evidence="1">
    <location>
        <begin position="282"/>
        <end position="535"/>
    </location>
</feature>
<proteinExistence type="predicted"/>
<dbReference type="SMART" id="SM00052">
    <property type="entry name" value="EAL"/>
    <property type="match status" value="1"/>
</dbReference>
<protein>
    <recommendedName>
        <fullName evidence="5">GGDEF-domain containing protein</fullName>
    </recommendedName>
</protein>
<name>A0ABQ5U224_9PROT</name>
<dbReference type="CDD" id="cd01949">
    <property type="entry name" value="GGDEF"/>
    <property type="match status" value="1"/>
</dbReference>
<dbReference type="PROSITE" id="PS50887">
    <property type="entry name" value="GGDEF"/>
    <property type="match status" value="1"/>
</dbReference>
<dbReference type="SMART" id="SM00267">
    <property type="entry name" value="GGDEF"/>
    <property type="match status" value="1"/>
</dbReference>
<dbReference type="InterPro" id="IPR000160">
    <property type="entry name" value="GGDEF_dom"/>
</dbReference>
<dbReference type="InterPro" id="IPR035919">
    <property type="entry name" value="EAL_sf"/>
</dbReference>
<accession>A0ABQ5U224</accession>
<dbReference type="NCBIfam" id="TIGR00254">
    <property type="entry name" value="GGDEF"/>
    <property type="match status" value="1"/>
</dbReference>
<reference evidence="3" key="1">
    <citation type="journal article" date="2014" name="Int. J. Syst. Evol. Microbiol.">
        <title>Complete genome of a new Firmicutes species belonging to the dominant human colonic microbiota ('Ruminococcus bicirculans') reveals two chromosomes and a selective capacity to utilize plant glucans.</title>
        <authorList>
            <consortium name="NISC Comparative Sequencing Program"/>
            <person name="Wegmann U."/>
            <person name="Louis P."/>
            <person name="Goesmann A."/>
            <person name="Henrissat B."/>
            <person name="Duncan S.H."/>
            <person name="Flint H.J."/>
        </authorList>
    </citation>
    <scope>NUCLEOTIDE SEQUENCE</scope>
    <source>
        <strain evidence="3">NBRC 103408</strain>
    </source>
</reference>
<dbReference type="SUPFAM" id="SSF55073">
    <property type="entry name" value="Nucleotide cyclase"/>
    <property type="match status" value="1"/>
</dbReference>
<dbReference type="CDD" id="cd01948">
    <property type="entry name" value="EAL"/>
    <property type="match status" value="1"/>
</dbReference>
<dbReference type="PROSITE" id="PS50883">
    <property type="entry name" value="EAL"/>
    <property type="match status" value="1"/>
</dbReference>
<dbReference type="Pfam" id="PF00563">
    <property type="entry name" value="EAL"/>
    <property type="match status" value="1"/>
</dbReference>
<dbReference type="SUPFAM" id="SSF141868">
    <property type="entry name" value="EAL domain-like"/>
    <property type="match status" value="1"/>
</dbReference>
<dbReference type="EMBL" id="BSNF01000001">
    <property type="protein sequence ID" value="GLQ05788.1"/>
    <property type="molecule type" value="Genomic_DNA"/>
</dbReference>
<dbReference type="Pfam" id="PF00990">
    <property type="entry name" value="GGDEF"/>
    <property type="match status" value="1"/>
</dbReference>
<dbReference type="PANTHER" id="PTHR33121">
    <property type="entry name" value="CYCLIC DI-GMP PHOSPHODIESTERASE PDEF"/>
    <property type="match status" value="1"/>
</dbReference>
<evidence type="ECO:0000259" key="1">
    <source>
        <dbReference type="PROSITE" id="PS50883"/>
    </source>
</evidence>
<sequence>MQTMNLPVKRSAGTLNTQITQDLNQGQYNLLLIDHDLGHDTVLKILETTTQIPPYATAVVIDGPIEMMNLGATDCVPAPEFSLSRVGSAVINGNRWKDLQLHLNGSDNHLLAKDPLTSLPGRTRFKKLLEQSTRKAREDDTYISLITLDLDSFKALNESKGHAYGDLILKTVAERLTQFVPEHSIVGRLGDDEFAVIIQGAGLARVSDTTTAARLSHELRQPYFLDGQSTTLSATMGIAKLEEHDTPDSLLHKAMSALYSAKRDKNRFMVYTQQEDTERRQQLRLAQELPDAIDNNQLRLHFQPMIRMHDSTVIGAEALVRWQHPQKGLLFPDSFIPLAEGAGSIEPLTRWVLDAAIRQGSKWLSSGHKLNVSVNISALILHNPIFPDIVNRLLEQSRFPAERLKLEITESAIISDVVRATDVVTRLHELGVKVSIDDFGTGYTSLAYIRKLPVDEIKIDKSFVLNMNTVSDDAVIVRTLLELARNLDLSVVAEGVEDRETWYMLAGLGCHVAQGYYMSRPIDVEAFDSWLTTSPWAAAR</sequence>
<dbReference type="InterPro" id="IPR050706">
    <property type="entry name" value="Cyclic-di-GMP_PDE-like"/>
</dbReference>
<reference evidence="3" key="2">
    <citation type="submission" date="2023-01" db="EMBL/GenBank/DDBJ databases">
        <title>Draft genome sequence of Sneathiella chinensis strain NBRC 103408.</title>
        <authorList>
            <person name="Sun Q."/>
            <person name="Mori K."/>
        </authorList>
    </citation>
    <scope>NUCLEOTIDE SEQUENCE</scope>
    <source>
        <strain evidence="3">NBRC 103408</strain>
    </source>
</reference>